<evidence type="ECO:0000256" key="3">
    <source>
        <dbReference type="SAM" id="SignalP"/>
    </source>
</evidence>
<feature type="signal peptide" evidence="3">
    <location>
        <begin position="1"/>
        <end position="26"/>
    </location>
</feature>
<dbReference type="PROSITE" id="PS51352">
    <property type="entry name" value="THIOREDOXIN_2"/>
    <property type="match status" value="1"/>
</dbReference>
<organism evidence="5 6">
    <name type="scientific">Cytobacillus mangrovibacter</name>
    <dbReference type="NCBI Taxonomy" id="3299024"/>
    <lineage>
        <taxon>Bacteria</taxon>
        <taxon>Bacillati</taxon>
        <taxon>Bacillota</taxon>
        <taxon>Bacilli</taxon>
        <taxon>Bacillales</taxon>
        <taxon>Bacillaceae</taxon>
        <taxon>Cytobacillus</taxon>
    </lineage>
</organism>
<evidence type="ECO:0000256" key="1">
    <source>
        <dbReference type="ARBA" id="ARBA00010996"/>
    </source>
</evidence>
<comment type="similarity">
    <text evidence="1">Belongs to the SCO1/2 family.</text>
</comment>
<feature type="chain" id="PRO_5046048253" evidence="3">
    <location>
        <begin position="27"/>
        <end position="194"/>
    </location>
</feature>
<dbReference type="InterPro" id="IPR003782">
    <property type="entry name" value="SCO1/SenC"/>
</dbReference>
<sequence>MKASNKVKLYAIIMSCLLLLVSCSEKPIFQGEYEWELQNFSAVNQANEEVSREDLIGKAWLANFVFTQCTTVCPPMTANMAKLQKKLKEEKVKFNIISFSVDPERDKSEILKEYGDRYEADYSTWNFLTGYSEDEIKAIAKNFKTLAEKEEGTDQFIHSTKIFLINGEGKIVKGYNGIDVPYDEIISDMEILND</sequence>
<evidence type="ECO:0000259" key="4">
    <source>
        <dbReference type="PROSITE" id="PS51352"/>
    </source>
</evidence>
<dbReference type="PROSITE" id="PS51257">
    <property type="entry name" value="PROKAR_LIPOPROTEIN"/>
    <property type="match status" value="1"/>
</dbReference>
<reference evidence="5 6" key="1">
    <citation type="submission" date="2024-08" db="EMBL/GenBank/DDBJ databases">
        <title>Two novel Cytobacillus novel species.</title>
        <authorList>
            <person name="Liu G."/>
        </authorList>
    </citation>
    <scope>NUCLEOTIDE SEQUENCE [LARGE SCALE GENOMIC DNA]</scope>
    <source>
        <strain evidence="5 6">FJAT-53684</strain>
    </source>
</reference>
<dbReference type="Proteomes" id="UP001601058">
    <property type="component" value="Unassembled WGS sequence"/>
</dbReference>
<comment type="caution">
    <text evidence="5">The sequence shown here is derived from an EMBL/GenBank/DDBJ whole genome shotgun (WGS) entry which is preliminary data.</text>
</comment>
<dbReference type="InterPro" id="IPR036249">
    <property type="entry name" value="Thioredoxin-like_sf"/>
</dbReference>
<evidence type="ECO:0000256" key="2">
    <source>
        <dbReference type="ARBA" id="ARBA00023008"/>
    </source>
</evidence>
<dbReference type="Gene3D" id="3.40.30.10">
    <property type="entry name" value="Glutaredoxin"/>
    <property type="match status" value="1"/>
</dbReference>
<dbReference type="Pfam" id="PF02630">
    <property type="entry name" value="SCO1-SenC"/>
    <property type="match status" value="1"/>
</dbReference>
<dbReference type="PANTHER" id="PTHR12151:SF25">
    <property type="entry name" value="LINALOOL DEHYDRATASE_ISOMERASE DOMAIN-CONTAINING PROTEIN"/>
    <property type="match status" value="1"/>
</dbReference>
<dbReference type="EMBL" id="JBIACJ010000009">
    <property type="protein sequence ID" value="MFE8697910.1"/>
    <property type="molecule type" value="Genomic_DNA"/>
</dbReference>
<name>A0ABW6K3N3_9BACI</name>
<keyword evidence="2" id="KW-0186">Copper</keyword>
<dbReference type="SUPFAM" id="SSF52833">
    <property type="entry name" value="Thioredoxin-like"/>
    <property type="match status" value="1"/>
</dbReference>
<proteinExistence type="inferred from homology"/>
<evidence type="ECO:0000313" key="6">
    <source>
        <dbReference type="Proteomes" id="UP001601058"/>
    </source>
</evidence>
<keyword evidence="3" id="KW-0732">Signal</keyword>
<protein>
    <submittedName>
        <fullName evidence="5">SCO family protein</fullName>
    </submittedName>
</protein>
<dbReference type="CDD" id="cd02968">
    <property type="entry name" value="SCO"/>
    <property type="match status" value="1"/>
</dbReference>
<accession>A0ABW6K3N3</accession>
<evidence type="ECO:0000313" key="5">
    <source>
        <dbReference type="EMBL" id="MFE8697910.1"/>
    </source>
</evidence>
<keyword evidence="6" id="KW-1185">Reference proteome</keyword>
<dbReference type="PANTHER" id="PTHR12151">
    <property type="entry name" value="ELECTRON TRANSPORT PROTIN SCO1/SENC FAMILY MEMBER"/>
    <property type="match status" value="1"/>
</dbReference>
<feature type="domain" description="Thioredoxin" evidence="4">
    <location>
        <begin position="31"/>
        <end position="194"/>
    </location>
</feature>
<dbReference type="InterPro" id="IPR013766">
    <property type="entry name" value="Thioredoxin_domain"/>
</dbReference>
<dbReference type="RefSeq" id="WP_389221803.1">
    <property type="nucleotide sequence ID" value="NZ_JBIACJ010000009.1"/>
</dbReference>
<gene>
    <name evidence="5" type="ORF">ACFYKT_16335</name>
</gene>